<dbReference type="EMBL" id="JAPCWZ010000005">
    <property type="protein sequence ID" value="KAK8862436.1"/>
    <property type="molecule type" value="Genomic_DNA"/>
</dbReference>
<keyword evidence="2" id="KW-0472">Membrane</keyword>
<accession>A0ABR2IFT3</accession>
<keyword evidence="4" id="KW-1185">Reference proteome</keyword>
<feature type="transmembrane region" description="Helical" evidence="2">
    <location>
        <begin position="152"/>
        <end position="174"/>
    </location>
</feature>
<evidence type="ECO:0000313" key="3">
    <source>
        <dbReference type="EMBL" id="KAK8862436.1"/>
    </source>
</evidence>
<feature type="transmembrane region" description="Helical" evidence="2">
    <location>
        <begin position="64"/>
        <end position="82"/>
    </location>
</feature>
<evidence type="ECO:0000256" key="2">
    <source>
        <dbReference type="SAM" id="Phobius"/>
    </source>
</evidence>
<organism evidence="3 4">
    <name type="scientific">Apiospora arundinis</name>
    <dbReference type="NCBI Taxonomy" id="335852"/>
    <lineage>
        <taxon>Eukaryota</taxon>
        <taxon>Fungi</taxon>
        <taxon>Dikarya</taxon>
        <taxon>Ascomycota</taxon>
        <taxon>Pezizomycotina</taxon>
        <taxon>Sordariomycetes</taxon>
        <taxon>Xylariomycetidae</taxon>
        <taxon>Amphisphaeriales</taxon>
        <taxon>Apiosporaceae</taxon>
        <taxon>Apiospora</taxon>
    </lineage>
</organism>
<feature type="transmembrane region" description="Helical" evidence="2">
    <location>
        <begin position="30"/>
        <end position="52"/>
    </location>
</feature>
<dbReference type="PANTHER" id="PTHR38848">
    <property type="entry name" value="G-PROTEIN COUPLED RECEPTORS FAMILY 3 PROFILE DOMAIN-CONTAINING PROTEIN"/>
    <property type="match status" value="1"/>
</dbReference>
<feature type="region of interest" description="Disordered" evidence="1">
    <location>
        <begin position="297"/>
        <end position="326"/>
    </location>
</feature>
<feature type="transmembrane region" description="Helical" evidence="2">
    <location>
        <begin position="186"/>
        <end position="209"/>
    </location>
</feature>
<protein>
    <submittedName>
        <fullName evidence="3">Sorting nexin-4</fullName>
    </submittedName>
</protein>
<feature type="transmembrane region" description="Helical" evidence="2">
    <location>
        <begin position="111"/>
        <end position="132"/>
    </location>
</feature>
<feature type="compositionally biased region" description="Low complexity" evidence="1">
    <location>
        <begin position="386"/>
        <end position="397"/>
    </location>
</feature>
<comment type="caution">
    <text evidence="3">The sequence shown here is derived from an EMBL/GenBank/DDBJ whole genome shotgun (WGS) entry which is preliminary data.</text>
</comment>
<feature type="compositionally biased region" description="Polar residues" evidence="1">
    <location>
        <begin position="314"/>
        <end position="326"/>
    </location>
</feature>
<dbReference type="PANTHER" id="PTHR38848:SF3">
    <property type="entry name" value="G-PROTEIN COUPLED RECEPTORS FAMILY 3 PROFILE DOMAIN-CONTAINING PROTEIN"/>
    <property type="match status" value="1"/>
</dbReference>
<sequence>MSPHSPSPASGQRYQVSILRHAKRDPGELVAGHAIGLLISLLSIVVLTAFLTQRYLAVKAWKKIPFVIWTVFAILIDSDLYHQSQKSICLFLTERAFIVRDGSKRRLESKLYLFNSAGLLCTYLAVFTLNLVHRISRLEDGRCIIGARKSALVPLVSCDVLVNIYLTTLFLIPLRNLNASAATSSIVNLSFLMALNGEASWLCFLAFLFSAMVIQWVTRCDDVNGVCTSCTSCSSDHHRPDFQSGRCCSVSESGPYDAASAAARRSSCKTAAWCCRRPSDGYTTRAASLTMRRDSLASMHNGKQQPPPPLLASYHNNNSGSSDYHSAVTSAGPIHWDNMFSLFSHEDRPNKQPPPGENVSPRTLEAATSVDEVGGGGAPVVVATTHTTTTTGATETTPLQRPKPSRALSSIHSIRSVGMGDESGQTEQDQSPGEEGCCQGNRR</sequence>
<dbReference type="Proteomes" id="UP001390339">
    <property type="component" value="Unassembled WGS sequence"/>
</dbReference>
<name>A0ABR2IFT3_9PEZI</name>
<keyword evidence="2" id="KW-1133">Transmembrane helix</keyword>
<feature type="region of interest" description="Disordered" evidence="1">
    <location>
        <begin position="386"/>
        <end position="443"/>
    </location>
</feature>
<evidence type="ECO:0000313" key="4">
    <source>
        <dbReference type="Proteomes" id="UP001390339"/>
    </source>
</evidence>
<gene>
    <name evidence="3" type="ORF">PGQ11_008671</name>
</gene>
<proteinExistence type="predicted"/>
<reference evidence="3 4" key="1">
    <citation type="journal article" date="2024" name="IMA Fungus">
        <title>Apiospora arundinis, a panoply of carbohydrate-active enzymes and secondary metabolites.</title>
        <authorList>
            <person name="Sorensen T."/>
            <person name="Petersen C."/>
            <person name="Muurmann A.T."/>
            <person name="Christiansen J.V."/>
            <person name="Brundto M.L."/>
            <person name="Overgaard C.K."/>
            <person name="Boysen A.T."/>
            <person name="Wollenberg R.D."/>
            <person name="Larsen T.O."/>
            <person name="Sorensen J.L."/>
            <person name="Nielsen K.L."/>
            <person name="Sondergaard T.E."/>
        </authorList>
    </citation>
    <scope>NUCLEOTIDE SEQUENCE [LARGE SCALE GENOMIC DNA]</scope>
    <source>
        <strain evidence="3 4">AAU 773</strain>
    </source>
</reference>
<keyword evidence="2" id="KW-0812">Transmembrane</keyword>
<evidence type="ECO:0000256" key="1">
    <source>
        <dbReference type="SAM" id="MobiDB-lite"/>
    </source>
</evidence>